<feature type="transmembrane region" description="Helical" evidence="1">
    <location>
        <begin position="73"/>
        <end position="94"/>
    </location>
</feature>
<reference evidence="3" key="1">
    <citation type="submission" date="2023-11" db="UniProtKB">
        <authorList>
            <consortium name="WormBaseParasite"/>
        </authorList>
    </citation>
    <scope>IDENTIFICATION</scope>
</reference>
<dbReference type="AlphaFoldDB" id="A0AA84ZMI0"/>
<name>A0AA84ZMI0_9TREM</name>
<feature type="transmembrane region" description="Helical" evidence="1">
    <location>
        <begin position="47"/>
        <end position="68"/>
    </location>
</feature>
<feature type="transmembrane region" description="Helical" evidence="1">
    <location>
        <begin position="9"/>
        <end position="27"/>
    </location>
</feature>
<keyword evidence="1" id="KW-0472">Membrane</keyword>
<accession>A0AA84ZMI0</accession>
<evidence type="ECO:0000313" key="2">
    <source>
        <dbReference type="Proteomes" id="UP000050790"/>
    </source>
</evidence>
<protein>
    <submittedName>
        <fullName evidence="3">Uncharacterized protein</fullName>
    </submittedName>
</protein>
<keyword evidence="1" id="KW-1133">Transmembrane helix</keyword>
<dbReference type="WBParaSite" id="SMRG1_3620.1">
    <property type="protein sequence ID" value="SMRG1_3620.1"/>
    <property type="gene ID" value="SMRG1_3620"/>
</dbReference>
<evidence type="ECO:0000256" key="1">
    <source>
        <dbReference type="SAM" id="Phobius"/>
    </source>
</evidence>
<dbReference type="Proteomes" id="UP000050790">
    <property type="component" value="Unassembled WGS sequence"/>
</dbReference>
<keyword evidence="1" id="KW-0812">Transmembrane</keyword>
<organism evidence="2 3">
    <name type="scientific">Schistosoma margrebowiei</name>
    <dbReference type="NCBI Taxonomy" id="48269"/>
    <lineage>
        <taxon>Eukaryota</taxon>
        <taxon>Metazoa</taxon>
        <taxon>Spiralia</taxon>
        <taxon>Lophotrochozoa</taxon>
        <taxon>Platyhelminthes</taxon>
        <taxon>Trematoda</taxon>
        <taxon>Digenea</taxon>
        <taxon>Strigeidida</taxon>
        <taxon>Schistosomatoidea</taxon>
        <taxon>Schistosomatidae</taxon>
        <taxon>Schistosoma</taxon>
    </lineage>
</organism>
<feature type="transmembrane region" description="Helical" evidence="1">
    <location>
        <begin position="114"/>
        <end position="134"/>
    </location>
</feature>
<evidence type="ECO:0000313" key="3">
    <source>
        <dbReference type="WBParaSite" id="SMRG1_3620.1"/>
    </source>
</evidence>
<proteinExistence type="predicted"/>
<sequence>MEESRNTKIFILVSLAIAICFTVVAIAEDKTLTAEHKSSSLKAFQAFYFLALIAFIVALVLYAVTIFIEPRKILSIGFFVAIVIGCICCIISVIVYYQNYSSSYVSVRPHSSSWLLGVILASFQLVMFVFMYILY</sequence>